<name>A0A645FZV2_9ZZZZ</name>
<comment type="caution">
    <text evidence="1">The sequence shown here is derived from an EMBL/GenBank/DDBJ whole genome shotgun (WGS) entry which is preliminary data.</text>
</comment>
<dbReference type="EMBL" id="VSSQ01066995">
    <property type="protein sequence ID" value="MPN19436.1"/>
    <property type="molecule type" value="Genomic_DNA"/>
</dbReference>
<gene>
    <name evidence="1" type="ORF">SDC9_166805</name>
</gene>
<dbReference type="AlphaFoldDB" id="A0A645FZV2"/>
<accession>A0A645FZV2</accession>
<reference evidence="1" key="1">
    <citation type="submission" date="2019-08" db="EMBL/GenBank/DDBJ databases">
        <authorList>
            <person name="Kucharzyk K."/>
            <person name="Murdoch R.W."/>
            <person name="Higgins S."/>
            <person name="Loffler F."/>
        </authorList>
    </citation>
    <scope>NUCLEOTIDE SEQUENCE</scope>
</reference>
<protein>
    <submittedName>
        <fullName evidence="1">Uncharacterized protein</fullName>
    </submittedName>
</protein>
<evidence type="ECO:0000313" key="1">
    <source>
        <dbReference type="EMBL" id="MPN19436.1"/>
    </source>
</evidence>
<organism evidence="1">
    <name type="scientific">bioreactor metagenome</name>
    <dbReference type="NCBI Taxonomy" id="1076179"/>
    <lineage>
        <taxon>unclassified sequences</taxon>
        <taxon>metagenomes</taxon>
        <taxon>ecological metagenomes</taxon>
    </lineage>
</organism>
<sequence>MLRSRSNVARIPDALFSSPCNCDFSNRCTPISVRRCCKRLLTSGGISEASRLAALSISVTALPARQKSIASSVPINPPPTISTRWASRSCVSQARYSCWLFNVSINSRPAIGGTKAAAPVASTSLSYCHCLSWLFTTWASASMSVTQVWGKRRRANCSANSPAD</sequence>
<proteinExistence type="predicted"/>